<gene>
    <name evidence="1" type="ORF">METUNv1_01213</name>
</gene>
<comment type="caution">
    <text evidence="1">The sequence shown here is derived from an EMBL/GenBank/DDBJ whole genome shotgun (WGS) entry which is preliminary data.</text>
</comment>
<dbReference type="EMBL" id="AFHG01000036">
    <property type="protein sequence ID" value="EGK72448.1"/>
    <property type="molecule type" value="Genomic_DNA"/>
</dbReference>
<dbReference type="OrthoDB" id="8588365at2"/>
<dbReference type="Proteomes" id="UP000005019">
    <property type="component" value="Unassembled WGS sequence"/>
</dbReference>
<dbReference type="STRING" id="1000565.METUNv1_01213"/>
<protein>
    <submittedName>
        <fullName evidence="1">Uncharacterized protein</fullName>
    </submittedName>
</protein>
<proteinExistence type="predicted"/>
<dbReference type="eggNOG" id="COG0433">
    <property type="taxonomic scope" value="Bacteria"/>
</dbReference>
<sequence>MTTVKPATGNARSARIVAVFGATGTGKSIWTIQQLRKPKRNRLVIWSPKEAQDGHAITFQAPAVDTVRDAYAVMSAAGTTSPFRLVFRPSINRKTAVKQFDAICAAVLKLGNITLVVEELHTVTQPSWAPDQWSALVLMGRAAGVEIFALSQRPASVDKDLFSNVSMIHAGRVSFEDDAKVLGRVLLVPPSDLLTLPDLHFIERTTSPNETRRGVVKP</sequence>
<evidence type="ECO:0000313" key="2">
    <source>
        <dbReference type="Proteomes" id="UP000005019"/>
    </source>
</evidence>
<name>F5RAJ9_METUF</name>
<accession>F5RAJ9</accession>
<keyword evidence="2" id="KW-1185">Reference proteome</keyword>
<dbReference type="SUPFAM" id="SSF52540">
    <property type="entry name" value="P-loop containing nucleoside triphosphate hydrolases"/>
    <property type="match status" value="1"/>
</dbReference>
<dbReference type="Gene3D" id="3.40.50.300">
    <property type="entry name" value="P-loop containing nucleotide triphosphate hydrolases"/>
    <property type="match status" value="1"/>
</dbReference>
<dbReference type="RefSeq" id="WP_008059803.1">
    <property type="nucleotide sequence ID" value="NZ_AFHG01000036.1"/>
</dbReference>
<dbReference type="AlphaFoldDB" id="F5RAJ9"/>
<evidence type="ECO:0000313" key="1">
    <source>
        <dbReference type="EMBL" id="EGK72448.1"/>
    </source>
</evidence>
<organism evidence="1 2">
    <name type="scientific">Methyloversatilis universalis (strain ATCC BAA-1314 / DSM 25237 / JCM 13912 / CCUG 52030 / FAM5)</name>
    <dbReference type="NCBI Taxonomy" id="1000565"/>
    <lineage>
        <taxon>Bacteria</taxon>
        <taxon>Pseudomonadati</taxon>
        <taxon>Pseudomonadota</taxon>
        <taxon>Betaproteobacteria</taxon>
        <taxon>Nitrosomonadales</taxon>
        <taxon>Sterolibacteriaceae</taxon>
        <taxon>Methyloversatilis</taxon>
    </lineage>
</organism>
<reference evidence="1 2" key="1">
    <citation type="journal article" date="2011" name="J. Bacteriol.">
        <title>Genome sequence of Methyloversatilis universalis FAM5T, a methylotrophic representative of the order Rhodocyclales.</title>
        <authorList>
            <person name="Kittichotirat W."/>
            <person name="Good N.M."/>
            <person name="Hall R."/>
            <person name="Bringel F."/>
            <person name="Lajus A."/>
            <person name="Medigue C."/>
            <person name="Smalley N.E."/>
            <person name="Beck D."/>
            <person name="Bumgarner R."/>
            <person name="Vuilleumier S."/>
            <person name="Kalyuzhnaya M.G."/>
        </authorList>
    </citation>
    <scope>NUCLEOTIDE SEQUENCE [LARGE SCALE GENOMIC DNA]</scope>
    <source>
        <strain evidence="2">ATCC BAA-1314 / JCM 13912 / FAM5</strain>
    </source>
</reference>
<dbReference type="InterPro" id="IPR027417">
    <property type="entry name" value="P-loop_NTPase"/>
</dbReference>